<protein>
    <submittedName>
        <fullName evidence="1">Uncharacterized protein</fullName>
    </submittedName>
</protein>
<gene>
    <name evidence="1" type="ORF">PPRIM_AZ9-3.1.T0970162</name>
</gene>
<name>A0A8S1NP30_PARPR</name>
<reference evidence="1" key="1">
    <citation type="submission" date="2021-01" db="EMBL/GenBank/DDBJ databases">
        <authorList>
            <consortium name="Genoscope - CEA"/>
            <person name="William W."/>
        </authorList>
    </citation>
    <scope>NUCLEOTIDE SEQUENCE</scope>
</reference>
<sequence>MFMSDQICGFERTNINCGSQLISSNPLGLLKQFEVTTKPPKILFRKNQLNPQLQLLKATLIQEGVLFLQWLNLPSIRLHKHLFYYNISKLGRFIEMECSCLF</sequence>
<evidence type="ECO:0000313" key="2">
    <source>
        <dbReference type="Proteomes" id="UP000688137"/>
    </source>
</evidence>
<dbReference type="AlphaFoldDB" id="A0A8S1NP30"/>
<organism evidence="1 2">
    <name type="scientific">Paramecium primaurelia</name>
    <dbReference type="NCBI Taxonomy" id="5886"/>
    <lineage>
        <taxon>Eukaryota</taxon>
        <taxon>Sar</taxon>
        <taxon>Alveolata</taxon>
        <taxon>Ciliophora</taxon>
        <taxon>Intramacronucleata</taxon>
        <taxon>Oligohymenophorea</taxon>
        <taxon>Peniculida</taxon>
        <taxon>Parameciidae</taxon>
        <taxon>Paramecium</taxon>
    </lineage>
</organism>
<proteinExistence type="predicted"/>
<dbReference type="EMBL" id="CAJJDM010000100">
    <property type="protein sequence ID" value="CAD8095047.1"/>
    <property type="molecule type" value="Genomic_DNA"/>
</dbReference>
<keyword evidence="2" id="KW-1185">Reference proteome</keyword>
<comment type="caution">
    <text evidence="1">The sequence shown here is derived from an EMBL/GenBank/DDBJ whole genome shotgun (WGS) entry which is preliminary data.</text>
</comment>
<evidence type="ECO:0000313" key="1">
    <source>
        <dbReference type="EMBL" id="CAD8095047.1"/>
    </source>
</evidence>
<dbReference type="Proteomes" id="UP000688137">
    <property type="component" value="Unassembled WGS sequence"/>
</dbReference>
<accession>A0A8S1NP30</accession>